<evidence type="ECO:0000313" key="2">
    <source>
        <dbReference type="EMBL" id="AKG36066.1"/>
    </source>
</evidence>
<evidence type="ECO:0000313" key="3">
    <source>
        <dbReference type="Proteomes" id="UP000034189"/>
    </source>
</evidence>
<dbReference type="EMBL" id="CP011114">
    <property type="protein sequence ID" value="AKG36066.1"/>
    <property type="molecule type" value="Genomic_DNA"/>
</dbReference>
<dbReference type="SUPFAM" id="SSF47413">
    <property type="entry name" value="lambda repressor-like DNA-binding domains"/>
    <property type="match status" value="1"/>
</dbReference>
<dbReference type="InterPro" id="IPR010982">
    <property type="entry name" value="Lambda_DNA-bd_dom_sf"/>
</dbReference>
<dbReference type="GO" id="GO:0003677">
    <property type="term" value="F:DNA binding"/>
    <property type="evidence" value="ECO:0007669"/>
    <property type="project" value="InterPro"/>
</dbReference>
<gene>
    <name evidence="2" type="ORF">VK70_17130</name>
</gene>
<dbReference type="RefSeq" id="WP_025694579.1">
    <property type="nucleotide sequence ID" value="NZ_ASQQ01000145.1"/>
</dbReference>
<evidence type="ECO:0000259" key="1">
    <source>
        <dbReference type="Pfam" id="PF13443"/>
    </source>
</evidence>
<proteinExistence type="predicted"/>
<dbReference type="Proteomes" id="UP000034189">
    <property type="component" value="Chromosome"/>
</dbReference>
<sequence>MAISYRPLLVLLAERGMKKLDLREHLSLGPSTIAKFDKEGEYVSLEVIDKLCTFFGVQPNGIIEHIPDKE</sequence>
<feature type="domain" description="HTH cro/C1-type" evidence="1">
    <location>
        <begin position="8"/>
        <end position="68"/>
    </location>
</feature>
<name>A0A0F7CJD7_PAEDU</name>
<dbReference type="InterPro" id="IPR001387">
    <property type="entry name" value="Cro/C1-type_HTH"/>
</dbReference>
<accession>A0A0F7CJD7</accession>
<dbReference type="OrthoDB" id="9805309at2"/>
<dbReference type="HOGENOM" id="CLU_066192_31_1_9"/>
<reference evidence="2 3" key="2">
    <citation type="journal article" date="2016" name="Genome Announc.">
        <title>Genome Sequence of a Gram-Positive Diazotroph, Paenibacillus durus Type Strain ATCC 35681.</title>
        <authorList>
            <person name="Halim M.A."/>
            <person name="Rahman A.Y."/>
            <person name="Sim K.S."/>
            <person name="Yam H.C."/>
            <person name="Rahim A.A."/>
            <person name="Ghazali A.H."/>
            <person name="Najimudin N."/>
        </authorList>
    </citation>
    <scope>NUCLEOTIDE SEQUENCE [LARGE SCALE GENOMIC DNA]</scope>
    <source>
        <strain evidence="2 3">ATCC 35681</strain>
    </source>
</reference>
<protein>
    <submittedName>
        <fullName evidence="2">XRE family transcriptional regulator</fullName>
    </submittedName>
</protein>
<dbReference type="PATRIC" id="fig|1333534.5.peg.3777"/>
<dbReference type="Pfam" id="PF13443">
    <property type="entry name" value="HTH_26"/>
    <property type="match status" value="1"/>
</dbReference>
<dbReference type="Gene3D" id="1.10.260.40">
    <property type="entry name" value="lambda repressor-like DNA-binding domains"/>
    <property type="match status" value="1"/>
</dbReference>
<organism evidence="2 3">
    <name type="scientific">Paenibacillus durus ATCC 35681</name>
    <dbReference type="NCBI Taxonomy" id="1333534"/>
    <lineage>
        <taxon>Bacteria</taxon>
        <taxon>Bacillati</taxon>
        <taxon>Bacillota</taxon>
        <taxon>Bacilli</taxon>
        <taxon>Bacillales</taxon>
        <taxon>Paenibacillaceae</taxon>
        <taxon>Paenibacillus</taxon>
    </lineage>
</organism>
<reference evidence="2 3" key="1">
    <citation type="submission" date="2015-03" db="EMBL/GenBank/DDBJ databases">
        <authorList>
            <person name="Abdul Halim M."/>
        </authorList>
    </citation>
    <scope>NUCLEOTIDE SEQUENCE [LARGE SCALE GENOMIC DNA]</scope>
    <source>
        <strain evidence="2 3">ATCC 35681</strain>
    </source>
</reference>
<dbReference type="AlphaFoldDB" id="A0A0F7CJD7"/>